<dbReference type="GO" id="GO:0002244">
    <property type="term" value="P:hematopoietic progenitor cell differentiation"/>
    <property type="evidence" value="ECO:0007669"/>
    <property type="project" value="TreeGrafter"/>
</dbReference>
<keyword evidence="2" id="KW-0812">Transmembrane</keyword>
<keyword evidence="2" id="KW-0472">Membrane</keyword>
<dbReference type="SUPFAM" id="SSF57586">
    <property type="entry name" value="TNF receptor-like"/>
    <property type="match status" value="2"/>
</dbReference>
<feature type="region of interest" description="Disordered" evidence="1">
    <location>
        <begin position="204"/>
        <end position="251"/>
    </location>
</feature>
<feature type="compositionally biased region" description="Low complexity" evidence="1">
    <location>
        <begin position="206"/>
        <end position="217"/>
    </location>
</feature>
<proteinExistence type="predicted"/>
<organism evidence="4 5">
    <name type="scientific">Anabarilius grahami</name>
    <name type="common">Kanglang fish</name>
    <name type="synonym">Barilius grahami</name>
    <dbReference type="NCBI Taxonomy" id="495550"/>
    <lineage>
        <taxon>Eukaryota</taxon>
        <taxon>Metazoa</taxon>
        <taxon>Chordata</taxon>
        <taxon>Craniata</taxon>
        <taxon>Vertebrata</taxon>
        <taxon>Euteleostomi</taxon>
        <taxon>Actinopterygii</taxon>
        <taxon>Neopterygii</taxon>
        <taxon>Teleostei</taxon>
        <taxon>Ostariophysi</taxon>
        <taxon>Cypriniformes</taxon>
        <taxon>Xenocyprididae</taxon>
        <taxon>Xenocypridinae</taxon>
        <taxon>Xenocypridinae incertae sedis</taxon>
        <taxon>Anabarilius</taxon>
    </lineage>
</organism>
<dbReference type="EMBL" id="RJVU01060737">
    <property type="protein sequence ID" value="ROJ44631.1"/>
    <property type="molecule type" value="Genomic_DNA"/>
</dbReference>
<dbReference type="GO" id="GO:0005886">
    <property type="term" value="C:plasma membrane"/>
    <property type="evidence" value="ECO:0007669"/>
    <property type="project" value="InterPro"/>
</dbReference>
<gene>
    <name evidence="4" type="ORF">DPX16_4949</name>
</gene>
<evidence type="ECO:0000313" key="5">
    <source>
        <dbReference type="Proteomes" id="UP000281406"/>
    </source>
</evidence>
<accession>A0A3N0XTW3</accession>
<sequence length="251" mass="27510">MAQRCGEGQYMDRLVRKCVSCSLVCHDPVILTRCSEYCVAWRCKAVSGQFYDRLLKKCLKCSVLCGSHPSACSDACKSADAVAVAQRPLGVSAVPLITSRGRAVPRSTLYSEALLYSLLGLCIIVLMFTLTAAILLLLKRAKHQQQQQLDTKKQQPKRQGQSSKDSLVARADDVSQEGSMNQDRPKATETCVYCFSDHTAAPHALSQQSGAQQASRAADPHNNGLLHHPVHTHPDKSRPFRIICSPTQTSM</sequence>
<dbReference type="Gene3D" id="4.10.1290.10">
    <property type="entry name" value="Tumor necrosis factor receptor superfamily"/>
    <property type="match status" value="2"/>
</dbReference>
<feature type="transmembrane region" description="Helical" evidence="2">
    <location>
        <begin position="114"/>
        <end position="138"/>
    </location>
</feature>
<dbReference type="InterPro" id="IPR015384">
    <property type="entry name" value="TACI_Cys-rich-dom"/>
</dbReference>
<dbReference type="Proteomes" id="UP000281406">
    <property type="component" value="Unassembled WGS sequence"/>
</dbReference>
<reference evidence="4 5" key="1">
    <citation type="submission" date="2018-10" db="EMBL/GenBank/DDBJ databases">
        <title>Genome assembly for a Yunnan-Guizhou Plateau 3E fish, Anabarilius grahami (Regan), and its evolutionary and genetic applications.</title>
        <authorList>
            <person name="Jiang W."/>
        </authorList>
    </citation>
    <scope>NUCLEOTIDE SEQUENCE [LARGE SCALE GENOMIC DNA]</scope>
    <source>
        <strain evidence="4">AG-KIZ</strain>
        <tissue evidence="4">Muscle</tissue>
    </source>
</reference>
<keyword evidence="5" id="KW-1185">Reference proteome</keyword>
<dbReference type="Pfam" id="PF09305">
    <property type="entry name" value="TACI-CRD2"/>
    <property type="match status" value="1"/>
</dbReference>
<dbReference type="InterPro" id="IPR022317">
    <property type="entry name" value="TNFR_13B"/>
</dbReference>
<evidence type="ECO:0000256" key="1">
    <source>
        <dbReference type="SAM" id="MobiDB-lite"/>
    </source>
</evidence>
<protein>
    <submittedName>
        <fullName evidence="4">Tumor necrosis factor receptor superfamily member 13B</fullName>
    </submittedName>
</protein>
<dbReference type="PANTHER" id="PTHR15511">
    <property type="entry name" value="TUMOR NECROSIS FACTOR RECEPTOR SUPERFAMILY MEMBER 13B"/>
    <property type="match status" value="1"/>
</dbReference>
<evidence type="ECO:0000256" key="2">
    <source>
        <dbReference type="SAM" id="Phobius"/>
    </source>
</evidence>
<feature type="domain" description="TACI cysteine-rich" evidence="3">
    <location>
        <begin position="42"/>
        <end position="77"/>
    </location>
</feature>
<dbReference type="GO" id="GO:0001782">
    <property type="term" value="P:B cell homeostasis"/>
    <property type="evidence" value="ECO:0007669"/>
    <property type="project" value="TreeGrafter"/>
</dbReference>
<evidence type="ECO:0000259" key="3">
    <source>
        <dbReference type="Pfam" id="PF09305"/>
    </source>
</evidence>
<comment type="caution">
    <text evidence="4">The sequence shown here is derived from an EMBL/GenBank/DDBJ whole genome shotgun (WGS) entry which is preliminary data.</text>
</comment>
<dbReference type="OrthoDB" id="9934669at2759"/>
<dbReference type="AlphaFoldDB" id="A0A3N0XTW3"/>
<dbReference type="GO" id="GO:0030889">
    <property type="term" value="P:negative regulation of B cell proliferation"/>
    <property type="evidence" value="ECO:0007669"/>
    <property type="project" value="TreeGrafter"/>
</dbReference>
<dbReference type="PANTHER" id="PTHR15511:SF2">
    <property type="entry name" value="TUMOR NECROSIS FACTOR RECEPTOR SUPERFAMILY MEMBER 13B"/>
    <property type="match status" value="1"/>
</dbReference>
<keyword evidence="4" id="KW-0675">Receptor</keyword>
<keyword evidence="2" id="KW-1133">Transmembrane helix</keyword>
<feature type="region of interest" description="Disordered" evidence="1">
    <location>
        <begin position="148"/>
        <end position="184"/>
    </location>
</feature>
<name>A0A3N0XTW3_ANAGA</name>
<evidence type="ECO:0000313" key="4">
    <source>
        <dbReference type="EMBL" id="ROJ44631.1"/>
    </source>
</evidence>